<proteinExistence type="predicted"/>
<dbReference type="Proteomes" id="UP001066276">
    <property type="component" value="Chromosome 5"/>
</dbReference>
<dbReference type="Gene3D" id="1.20.1070.10">
    <property type="entry name" value="Rhodopsin 7-helix transmembrane proteins"/>
    <property type="match status" value="1"/>
</dbReference>
<evidence type="ECO:0000313" key="2">
    <source>
        <dbReference type="Proteomes" id="UP001066276"/>
    </source>
</evidence>
<feature type="non-terminal residue" evidence="1">
    <location>
        <position position="1"/>
    </location>
</feature>
<reference evidence="1" key="1">
    <citation type="journal article" date="2022" name="bioRxiv">
        <title>Sequencing and chromosome-scale assembly of the giantPleurodeles waltlgenome.</title>
        <authorList>
            <person name="Brown T."/>
            <person name="Elewa A."/>
            <person name="Iarovenko S."/>
            <person name="Subramanian E."/>
            <person name="Araus A.J."/>
            <person name="Petzold A."/>
            <person name="Susuki M."/>
            <person name="Suzuki K.-i.T."/>
            <person name="Hayashi T."/>
            <person name="Toyoda A."/>
            <person name="Oliveira C."/>
            <person name="Osipova E."/>
            <person name="Leigh N.D."/>
            <person name="Simon A."/>
            <person name="Yun M.H."/>
        </authorList>
    </citation>
    <scope>NUCLEOTIDE SEQUENCE</scope>
    <source>
        <strain evidence="1">20211129_DDA</strain>
        <tissue evidence="1">Liver</tissue>
    </source>
</reference>
<gene>
    <name evidence="1" type="ORF">NDU88_006531</name>
</gene>
<accession>A0AAV7RP91</accession>
<dbReference type="SUPFAM" id="SSF81321">
    <property type="entry name" value="Family A G protein-coupled receptor-like"/>
    <property type="match status" value="1"/>
</dbReference>
<feature type="non-terminal residue" evidence="1">
    <location>
        <position position="105"/>
    </location>
</feature>
<name>A0AAV7RP91_PLEWA</name>
<evidence type="ECO:0000313" key="1">
    <source>
        <dbReference type="EMBL" id="KAJ1153773.1"/>
    </source>
</evidence>
<protein>
    <submittedName>
        <fullName evidence="1">Uncharacterized protein</fullName>
    </submittedName>
</protein>
<dbReference type="AlphaFoldDB" id="A0AAV7RP91"/>
<dbReference type="EMBL" id="JANPWB010000009">
    <property type="protein sequence ID" value="KAJ1153773.1"/>
    <property type="molecule type" value="Genomic_DNA"/>
</dbReference>
<comment type="caution">
    <text evidence="1">The sequence shown here is derived from an EMBL/GenBank/DDBJ whole genome shotgun (WGS) entry which is preliminary data.</text>
</comment>
<keyword evidence="2" id="KW-1185">Reference proteome</keyword>
<sequence length="105" mass="12105">VSTQLKMPTQQQKRKKAKQKYYKELSKHEADAEKENNGWLSWFGNSTVIFILYKQRTSLLPTDYLTLNLAASDASISVFGYSRGIIDIFNVFKDDGFLITTIWTC</sequence>
<organism evidence="1 2">
    <name type="scientific">Pleurodeles waltl</name>
    <name type="common">Iberian ribbed newt</name>
    <dbReference type="NCBI Taxonomy" id="8319"/>
    <lineage>
        <taxon>Eukaryota</taxon>
        <taxon>Metazoa</taxon>
        <taxon>Chordata</taxon>
        <taxon>Craniata</taxon>
        <taxon>Vertebrata</taxon>
        <taxon>Euteleostomi</taxon>
        <taxon>Amphibia</taxon>
        <taxon>Batrachia</taxon>
        <taxon>Caudata</taxon>
        <taxon>Salamandroidea</taxon>
        <taxon>Salamandridae</taxon>
        <taxon>Pleurodelinae</taxon>
        <taxon>Pleurodeles</taxon>
    </lineage>
</organism>